<dbReference type="InParanoid" id="A0LFT7"/>
<dbReference type="Proteomes" id="UP000001784">
    <property type="component" value="Chromosome"/>
</dbReference>
<dbReference type="KEGG" id="sfu:Sfum_0590"/>
<dbReference type="STRING" id="335543.Sfum_0590"/>
<dbReference type="OrthoDB" id="9153342at2"/>
<keyword evidence="1" id="KW-0732">Signal</keyword>
<proteinExistence type="predicted"/>
<feature type="signal peptide" evidence="1">
    <location>
        <begin position="1"/>
        <end position="20"/>
    </location>
</feature>
<protein>
    <submittedName>
        <fullName evidence="2">Uncharacterized protein</fullName>
    </submittedName>
</protein>
<name>A0LFT7_SYNFM</name>
<dbReference type="AlphaFoldDB" id="A0LFT7"/>
<gene>
    <name evidence="2" type="ordered locus">Sfum_0590</name>
</gene>
<organism evidence="2 3">
    <name type="scientific">Syntrophobacter fumaroxidans (strain DSM 10017 / MPOB)</name>
    <dbReference type="NCBI Taxonomy" id="335543"/>
    <lineage>
        <taxon>Bacteria</taxon>
        <taxon>Pseudomonadati</taxon>
        <taxon>Thermodesulfobacteriota</taxon>
        <taxon>Syntrophobacteria</taxon>
        <taxon>Syntrophobacterales</taxon>
        <taxon>Syntrophobacteraceae</taxon>
        <taxon>Syntrophobacter</taxon>
    </lineage>
</organism>
<feature type="chain" id="PRO_5002626112" evidence="1">
    <location>
        <begin position="21"/>
        <end position="163"/>
    </location>
</feature>
<dbReference type="HOGENOM" id="CLU_112450_1_0_7"/>
<keyword evidence="3" id="KW-1185">Reference proteome</keyword>
<dbReference type="EMBL" id="CP000478">
    <property type="protein sequence ID" value="ABK16289.1"/>
    <property type="molecule type" value="Genomic_DNA"/>
</dbReference>
<evidence type="ECO:0000313" key="2">
    <source>
        <dbReference type="EMBL" id="ABK16289.1"/>
    </source>
</evidence>
<reference evidence="2 3" key="1">
    <citation type="submission" date="2006-10" db="EMBL/GenBank/DDBJ databases">
        <title>Complete sequence of Syntrophobacter fumaroxidans MPOB.</title>
        <authorList>
            <consortium name="US DOE Joint Genome Institute"/>
            <person name="Copeland A."/>
            <person name="Lucas S."/>
            <person name="Lapidus A."/>
            <person name="Barry K."/>
            <person name="Detter J.C."/>
            <person name="Glavina del Rio T."/>
            <person name="Hammon N."/>
            <person name="Israni S."/>
            <person name="Pitluck S."/>
            <person name="Goltsman E.G."/>
            <person name="Martinez M."/>
            <person name="Schmutz J."/>
            <person name="Larimer F."/>
            <person name="Land M."/>
            <person name="Hauser L."/>
            <person name="Kyrpides N."/>
            <person name="Kim E."/>
            <person name="Boone D.R."/>
            <person name="Brockman F."/>
            <person name="Culley D."/>
            <person name="Ferry J."/>
            <person name="Gunsalus R."/>
            <person name="McInerney M.J."/>
            <person name="Morrison M."/>
            <person name="Plugge C."/>
            <person name="Rohlin L."/>
            <person name="Scholten J."/>
            <person name="Sieber J."/>
            <person name="Stams A.J.M."/>
            <person name="Worm P."/>
            <person name="Henstra A.M."/>
            <person name="Richardson P."/>
        </authorList>
    </citation>
    <scope>NUCLEOTIDE SEQUENCE [LARGE SCALE GENOMIC DNA]</scope>
    <source>
        <strain evidence="3">DSM 10017 / MPOB</strain>
    </source>
</reference>
<dbReference type="eggNOG" id="ENOG5032JT0">
    <property type="taxonomic scope" value="Bacteria"/>
</dbReference>
<sequence precursor="true">MMKKHKVVLTVFLIAAVVLAAAPVPAQEKAADNMQIVLEKARADKKLLVAGNMQLTEAEGKVFWPVYERYQDELFLLRARTLKLLDDYADSYEKLTNEMAKKLLDEYMTIETLRLKLHQAYLPKFRKALPDKKVARYYQIENKVQAALMYEFARKIPLAKTDG</sequence>
<evidence type="ECO:0000313" key="3">
    <source>
        <dbReference type="Proteomes" id="UP000001784"/>
    </source>
</evidence>
<dbReference type="RefSeq" id="WP_011697462.1">
    <property type="nucleotide sequence ID" value="NC_008554.1"/>
</dbReference>
<evidence type="ECO:0000256" key="1">
    <source>
        <dbReference type="SAM" id="SignalP"/>
    </source>
</evidence>
<accession>A0LFT7</accession>